<evidence type="ECO:0000313" key="2">
    <source>
        <dbReference type="Proteomes" id="UP000054928"/>
    </source>
</evidence>
<proteinExistence type="predicted"/>
<name>A0A0P1AWL9_PLAHL</name>
<keyword evidence="2" id="KW-1185">Reference proteome</keyword>
<accession>A0A0P1AWL9</accession>
<evidence type="ECO:0000313" key="1">
    <source>
        <dbReference type="EMBL" id="CEG46823.1"/>
    </source>
</evidence>
<protein>
    <submittedName>
        <fullName evidence="1">Uncharacterized protein</fullName>
    </submittedName>
</protein>
<dbReference type="EMBL" id="CCYD01002371">
    <property type="protein sequence ID" value="CEG46823.1"/>
    <property type="molecule type" value="Genomic_DNA"/>
</dbReference>
<organism evidence="1 2">
    <name type="scientific">Plasmopara halstedii</name>
    <name type="common">Downy mildew of sunflower</name>
    <dbReference type="NCBI Taxonomy" id="4781"/>
    <lineage>
        <taxon>Eukaryota</taxon>
        <taxon>Sar</taxon>
        <taxon>Stramenopiles</taxon>
        <taxon>Oomycota</taxon>
        <taxon>Peronosporomycetes</taxon>
        <taxon>Peronosporales</taxon>
        <taxon>Peronosporaceae</taxon>
        <taxon>Plasmopara</taxon>
    </lineage>
</organism>
<dbReference type="Proteomes" id="UP000054928">
    <property type="component" value="Unassembled WGS sequence"/>
</dbReference>
<dbReference type="AlphaFoldDB" id="A0A0P1AWL9"/>
<sequence length="62" mass="7171">MDYGGNHVLRTVSDSQLEVIGIDGPMLIIYMHRLPLCTCLVMRKLFELYMLYQTCVFKLLAC</sequence>
<dbReference type="RefSeq" id="XP_024583192.1">
    <property type="nucleotide sequence ID" value="XM_024717721.1"/>
</dbReference>
<dbReference type="GeneID" id="36398558"/>
<reference evidence="2" key="1">
    <citation type="submission" date="2014-09" db="EMBL/GenBank/DDBJ databases">
        <authorList>
            <person name="Sharma Rahul"/>
            <person name="Thines Marco"/>
        </authorList>
    </citation>
    <scope>NUCLEOTIDE SEQUENCE [LARGE SCALE GENOMIC DNA]</scope>
</reference>